<dbReference type="Proteomes" id="UP001159364">
    <property type="component" value="Linkage Group LG12"/>
</dbReference>
<feature type="region of interest" description="Disordered" evidence="1">
    <location>
        <begin position="1"/>
        <end position="28"/>
    </location>
</feature>
<gene>
    <name evidence="2" type="ORF">K2173_013453</name>
</gene>
<feature type="region of interest" description="Disordered" evidence="1">
    <location>
        <begin position="213"/>
        <end position="249"/>
    </location>
</feature>
<dbReference type="AlphaFoldDB" id="A0AAV8SAI0"/>
<feature type="compositionally biased region" description="Basic residues" evidence="1">
    <location>
        <begin position="218"/>
        <end position="230"/>
    </location>
</feature>
<comment type="caution">
    <text evidence="2">The sequence shown here is derived from an EMBL/GenBank/DDBJ whole genome shotgun (WGS) entry which is preliminary data.</text>
</comment>
<feature type="compositionally biased region" description="Basic and acidic residues" evidence="1">
    <location>
        <begin position="1"/>
        <end position="10"/>
    </location>
</feature>
<feature type="compositionally biased region" description="Polar residues" evidence="1">
    <location>
        <begin position="232"/>
        <end position="243"/>
    </location>
</feature>
<name>A0AAV8SAI0_9ROSI</name>
<evidence type="ECO:0000313" key="2">
    <source>
        <dbReference type="EMBL" id="KAJ8749010.1"/>
    </source>
</evidence>
<accession>A0AAV8SAI0</accession>
<keyword evidence="3" id="KW-1185">Reference proteome</keyword>
<reference evidence="2 3" key="1">
    <citation type="submission" date="2021-09" db="EMBL/GenBank/DDBJ databases">
        <title>Genomic insights and catalytic innovation underlie evolution of tropane alkaloids biosynthesis.</title>
        <authorList>
            <person name="Wang Y.-J."/>
            <person name="Tian T."/>
            <person name="Huang J.-P."/>
            <person name="Huang S.-X."/>
        </authorList>
    </citation>
    <scope>NUCLEOTIDE SEQUENCE [LARGE SCALE GENOMIC DNA]</scope>
    <source>
        <strain evidence="2">KIB-2018</strain>
        <tissue evidence="2">Leaf</tissue>
    </source>
</reference>
<proteinExistence type="predicted"/>
<dbReference type="EMBL" id="JAIWQS010000012">
    <property type="protein sequence ID" value="KAJ8749010.1"/>
    <property type="molecule type" value="Genomic_DNA"/>
</dbReference>
<protein>
    <submittedName>
        <fullName evidence="2">Uncharacterized protein</fullName>
    </submittedName>
</protein>
<evidence type="ECO:0000256" key="1">
    <source>
        <dbReference type="SAM" id="MobiDB-lite"/>
    </source>
</evidence>
<evidence type="ECO:0000313" key="3">
    <source>
        <dbReference type="Proteomes" id="UP001159364"/>
    </source>
</evidence>
<sequence length="378" mass="40908">MADSRSDGHLSKKVRTRKRDDDAESGAKLSYSAAVSRSLQRLVEEEAPPWLEEDYIEVTASSATGSELNGNRKDRLRSLTSTLIISWSSLWRKMTLIMLLWMAPRVFLDIPCPSNSGGPTSDPPKHTQRMNGMIPLQCPASIEKQLCPGQSTLPPPTMNNGNRYSARPLMLQRDVTISVHQPAKQYTHKRAAKGMGLRLNLTELMASGLQAASSCAGPKRHPRARIKAKSRTGPQALTSSSNPERWPQCGRPRGTLEIQLAPTTTAQHLGINISSHTEMICDCPVVVSTGVSTEGNHSSQADPVLGFAPTRDSGPVTVLLPTDPPDPLPEASALAIDEAQGMDIPNNGEAEWAESSLGLGSWLSFDRSFRIGHGLGIP</sequence>
<organism evidence="2 3">
    <name type="scientific">Erythroxylum novogranatense</name>
    <dbReference type="NCBI Taxonomy" id="1862640"/>
    <lineage>
        <taxon>Eukaryota</taxon>
        <taxon>Viridiplantae</taxon>
        <taxon>Streptophyta</taxon>
        <taxon>Embryophyta</taxon>
        <taxon>Tracheophyta</taxon>
        <taxon>Spermatophyta</taxon>
        <taxon>Magnoliopsida</taxon>
        <taxon>eudicotyledons</taxon>
        <taxon>Gunneridae</taxon>
        <taxon>Pentapetalae</taxon>
        <taxon>rosids</taxon>
        <taxon>fabids</taxon>
        <taxon>Malpighiales</taxon>
        <taxon>Erythroxylaceae</taxon>
        <taxon>Erythroxylum</taxon>
    </lineage>
</organism>